<dbReference type="SUPFAM" id="SSF52402">
    <property type="entry name" value="Adenine nucleotide alpha hydrolases-like"/>
    <property type="match status" value="2"/>
</dbReference>
<proteinExistence type="inferred from homology"/>
<dbReference type="Proteomes" id="UP000322214">
    <property type="component" value="Chromosome"/>
</dbReference>
<reference evidence="6 7" key="1">
    <citation type="submission" date="2019-08" db="EMBL/GenBank/DDBJ databases">
        <title>Deep-cultivation of Planctomycetes and their phenomic and genomic characterization uncovers novel biology.</title>
        <authorList>
            <person name="Wiegand S."/>
            <person name="Jogler M."/>
            <person name="Boedeker C."/>
            <person name="Pinto D."/>
            <person name="Vollmers J."/>
            <person name="Rivas-Marin E."/>
            <person name="Kohn T."/>
            <person name="Peeters S.H."/>
            <person name="Heuer A."/>
            <person name="Rast P."/>
            <person name="Oberbeckmann S."/>
            <person name="Bunk B."/>
            <person name="Jeske O."/>
            <person name="Meyerdierks A."/>
            <person name="Storesund J.E."/>
            <person name="Kallscheuer N."/>
            <person name="Luecker S."/>
            <person name="Lage O.M."/>
            <person name="Pohl T."/>
            <person name="Merkel B.J."/>
            <person name="Hornburger P."/>
            <person name="Mueller R.-W."/>
            <person name="Bruemmer F."/>
            <person name="Labrenz M."/>
            <person name="Spormann A.M."/>
            <person name="Op den Camp H."/>
            <person name="Overmann J."/>
            <person name="Amann R."/>
            <person name="Jetten M.S.M."/>
            <person name="Mascher T."/>
            <person name="Medema M.H."/>
            <person name="Devos D.P."/>
            <person name="Kaster A.-K."/>
            <person name="Ovreas L."/>
            <person name="Rohde M."/>
            <person name="Galperin M.Y."/>
            <person name="Jogler C."/>
        </authorList>
    </citation>
    <scope>NUCLEOTIDE SEQUENCE [LARGE SCALE GENOMIC DNA]</scope>
    <source>
        <strain evidence="6 7">FC18</strain>
    </source>
</reference>
<accession>A0A5B9P5X6</accession>
<evidence type="ECO:0000259" key="5">
    <source>
        <dbReference type="Pfam" id="PF00582"/>
    </source>
</evidence>
<dbReference type="InterPro" id="IPR006015">
    <property type="entry name" value="Universal_stress_UspA"/>
</dbReference>
<dbReference type="PANTHER" id="PTHR47892">
    <property type="entry name" value="UNIVERSAL STRESS PROTEIN E"/>
    <property type="match status" value="1"/>
</dbReference>
<name>A0A5B9P5X6_9BACT</name>
<comment type="subcellular location">
    <subcellularLocation>
        <location evidence="1">Cytoplasm</location>
    </subcellularLocation>
</comment>
<dbReference type="Pfam" id="PF00582">
    <property type="entry name" value="Usp"/>
    <property type="match status" value="2"/>
</dbReference>
<dbReference type="KEGG" id="mff:MFFC18_02400"/>
<protein>
    <submittedName>
        <fullName evidence="6">Universal stress protein E</fullName>
    </submittedName>
</protein>
<keyword evidence="7" id="KW-1185">Reference proteome</keyword>
<evidence type="ECO:0000313" key="7">
    <source>
        <dbReference type="Proteomes" id="UP000322214"/>
    </source>
</evidence>
<dbReference type="PANTHER" id="PTHR47892:SF1">
    <property type="entry name" value="UNIVERSAL STRESS PROTEIN E"/>
    <property type="match status" value="1"/>
</dbReference>
<evidence type="ECO:0000313" key="6">
    <source>
        <dbReference type="EMBL" id="QEG20392.1"/>
    </source>
</evidence>
<feature type="domain" description="UspA" evidence="5">
    <location>
        <begin position="62"/>
        <end position="194"/>
    </location>
</feature>
<dbReference type="PRINTS" id="PR01438">
    <property type="entry name" value="UNVRSLSTRESS"/>
</dbReference>
<dbReference type="InterPro" id="IPR006016">
    <property type="entry name" value="UspA"/>
</dbReference>
<dbReference type="STRING" id="980251.GCA_001642875_04590"/>
<dbReference type="OrthoDB" id="239260at2"/>
<evidence type="ECO:0000256" key="3">
    <source>
        <dbReference type="ARBA" id="ARBA00022490"/>
    </source>
</evidence>
<evidence type="ECO:0000256" key="2">
    <source>
        <dbReference type="ARBA" id="ARBA00008791"/>
    </source>
</evidence>
<keyword evidence="3" id="KW-0963">Cytoplasm</keyword>
<evidence type="ECO:0000256" key="1">
    <source>
        <dbReference type="ARBA" id="ARBA00004496"/>
    </source>
</evidence>
<evidence type="ECO:0000256" key="4">
    <source>
        <dbReference type="ARBA" id="ARBA00037131"/>
    </source>
</evidence>
<sequence>MLAQTKRFPPTFCAFAEGRNNPNWHASCTLSTTLQAVRSYWKALTNRENIITQCPNMNPIFNRILAIEDAYRDSTQALEWAAKIVPANGHVKVVDVQPPLSAFWQELFRNEYEDSPAYHRKKAISEKSRGVVFPTEHVTGQILSGNPTAEIVREAITGGHDLVIKEAWAKASDVVFGSLDMRLLRYCPIPVWLAHPDRSPNACHRVLVALNPDAGENEMKLNERLLRCASSVAVGFDCRLHVVAAFQPRTSAFPILDRESLRKVEQHSRKTRKLAQEKIASLVRASRKAIDPSDIVLADGDPDEVILNSVDLIDPDLLVMGSVARNGLSGLLVGNAAERVIRQVNCSVLTVKPQDFVTPILPERIESQDYGGLRPAF</sequence>
<comment type="similarity">
    <text evidence="2">Belongs to the universal stress protein A family.</text>
</comment>
<organism evidence="6 7">
    <name type="scientific">Mariniblastus fucicola</name>
    <dbReference type="NCBI Taxonomy" id="980251"/>
    <lineage>
        <taxon>Bacteria</taxon>
        <taxon>Pseudomonadati</taxon>
        <taxon>Planctomycetota</taxon>
        <taxon>Planctomycetia</taxon>
        <taxon>Pirellulales</taxon>
        <taxon>Pirellulaceae</taxon>
        <taxon>Mariniblastus</taxon>
    </lineage>
</organism>
<feature type="domain" description="UspA" evidence="5">
    <location>
        <begin position="222"/>
        <end position="352"/>
    </location>
</feature>
<dbReference type="Gene3D" id="3.40.50.12370">
    <property type="match status" value="1"/>
</dbReference>
<dbReference type="GO" id="GO:0005737">
    <property type="term" value="C:cytoplasm"/>
    <property type="evidence" value="ECO:0007669"/>
    <property type="project" value="UniProtKB-SubCell"/>
</dbReference>
<dbReference type="AlphaFoldDB" id="A0A5B9P5X6"/>
<dbReference type="EMBL" id="CP042912">
    <property type="protein sequence ID" value="QEG20392.1"/>
    <property type="molecule type" value="Genomic_DNA"/>
</dbReference>
<comment type="function">
    <text evidence="4">Required for resistance to DNA-damaging agents.</text>
</comment>
<dbReference type="CDD" id="cd00293">
    <property type="entry name" value="USP-like"/>
    <property type="match status" value="1"/>
</dbReference>
<gene>
    <name evidence="6" type="primary">uspE_1</name>
    <name evidence="6" type="ORF">MFFC18_02400</name>
</gene>